<feature type="coiled-coil region" evidence="1">
    <location>
        <begin position="31"/>
        <end position="72"/>
    </location>
</feature>
<dbReference type="Proteomes" id="UP000476176">
    <property type="component" value="Unassembled WGS sequence"/>
</dbReference>
<dbReference type="SUPFAM" id="SSF54160">
    <property type="entry name" value="Chromo domain-like"/>
    <property type="match status" value="1"/>
</dbReference>
<dbReference type="AlphaFoldDB" id="A0A6G0M7G5"/>
<dbReference type="InterPro" id="IPR016197">
    <property type="entry name" value="Chromo-like_dom_sf"/>
</dbReference>
<protein>
    <recommendedName>
        <fullName evidence="2">Chromo domain-containing protein</fullName>
    </recommendedName>
</protein>
<evidence type="ECO:0000313" key="4">
    <source>
        <dbReference type="Proteomes" id="UP000476176"/>
    </source>
</evidence>
<evidence type="ECO:0000259" key="2">
    <source>
        <dbReference type="PROSITE" id="PS50013"/>
    </source>
</evidence>
<name>A0A6G0M7G5_9STRA</name>
<accession>A0A6G0M7G5</accession>
<organism evidence="3 4">
    <name type="scientific">Phytophthora fragariae</name>
    <dbReference type="NCBI Taxonomy" id="53985"/>
    <lineage>
        <taxon>Eukaryota</taxon>
        <taxon>Sar</taxon>
        <taxon>Stramenopiles</taxon>
        <taxon>Oomycota</taxon>
        <taxon>Peronosporomycetes</taxon>
        <taxon>Peronosporales</taxon>
        <taxon>Peronosporaceae</taxon>
        <taxon>Phytophthora</taxon>
    </lineage>
</organism>
<sequence>MGKSPMEVFTGLDREPIVNVVLKPRAKAGAYEVVQGELQQHETQLDALRSSLNELHAEIVETKERRRLQQQAAKKGRECTFSVGDFVLWSRADPRMSGGKLMVRWHYADRMLEVTEELKHHVALQGINLGVRAVLDAKYHRRAKEWQLLVSWQGLEDSENSWEAFDGIYAAVPDKVAQYTDNCADNGFKKFLKSLQDNIGV</sequence>
<gene>
    <name evidence="3" type="ORF">PF004_g32327</name>
</gene>
<dbReference type="EMBL" id="QXGC01009918">
    <property type="protein sequence ID" value="KAE9157169.1"/>
    <property type="molecule type" value="Genomic_DNA"/>
</dbReference>
<keyword evidence="1" id="KW-0175">Coiled coil</keyword>
<evidence type="ECO:0000256" key="1">
    <source>
        <dbReference type="SAM" id="Coils"/>
    </source>
</evidence>
<reference evidence="3 4" key="1">
    <citation type="submission" date="2018-09" db="EMBL/GenBank/DDBJ databases">
        <title>Genomic investigation of the strawberry pathogen Phytophthora fragariae indicates pathogenicity is determined by transcriptional variation in three key races.</title>
        <authorList>
            <person name="Adams T.M."/>
            <person name="Armitage A.D."/>
            <person name="Sobczyk M.K."/>
            <person name="Bates H.J."/>
            <person name="Dunwell J.M."/>
            <person name="Nellist C.F."/>
            <person name="Harrison R.J."/>
        </authorList>
    </citation>
    <scope>NUCLEOTIDE SEQUENCE [LARGE SCALE GENOMIC DNA]</scope>
    <source>
        <strain evidence="3 4">BC-23</strain>
    </source>
</reference>
<dbReference type="Gene3D" id="2.40.50.40">
    <property type="match status" value="1"/>
</dbReference>
<proteinExistence type="predicted"/>
<evidence type="ECO:0000313" key="3">
    <source>
        <dbReference type="EMBL" id="KAE9157169.1"/>
    </source>
</evidence>
<feature type="domain" description="Chromo" evidence="2">
    <location>
        <begin position="129"/>
        <end position="179"/>
    </location>
</feature>
<comment type="caution">
    <text evidence="3">The sequence shown here is derived from an EMBL/GenBank/DDBJ whole genome shotgun (WGS) entry which is preliminary data.</text>
</comment>
<dbReference type="PROSITE" id="PS50013">
    <property type="entry name" value="CHROMO_2"/>
    <property type="match status" value="1"/>
</dbReference>
<dbReference type="InterPro" id="IPR000953">
    <property type="entry name" value="Chromo/chromo_shadow_dom"/>
</dbReference>